<evidence type="ECO:0000256" key="3">
    <source>
        <dbReference type="ARBA" id="ARBA00022777"/>
    </source>
</evidence>
<keyword evidence="4 5" id="KW-0067">ATP-binding</keyword>
<keyword evidence="8" id="KW-1185">Reference proteome</keyword>
<organism evidence="7 8">
    <name type="scientific">Luteimonas aestuarii</name>
    <dbReference type="NCBI Taxonomy" id="453837"/>
    <lineage>
        <taxon>Bacteria</taxon>
        <taxon>Pseudomonadati</taxon>
        <taxon>Pseudomonadota</taxon>
        <taxon>Gammaproteobacteria</taxon>
        <taxon>Lysobacterales</taxon>
        <taxon>Lysobacteraceae</taxon>
        <taxon>Luteimonas</taxon>
    </lineage>
</organism>
<feature type="domain" description="Protein kinase" evidence="6">
    <location>
        <begin position="84"/>
        <end position="357"/>
    </location>
</feature>
<sequence>MSSVVARALLLFDRYVDMRPDERASHLAILKDEDPQLHAALEALLRADGHTRLDRAPVEAVAARMCPDAEASPDPQIGNIVGAWRVVGVVGRGGMGTVYRVERADNQYQQTAALKYVRTEALTPSLVEAFLEERNVLASLRHPDIVPLLDGGVDESDRPWFVMQCVDGEQLDHWCDRRGWTIAQRVELVARACDAIDYAHGRGILHQDIKPSNLLVTPDGHPQLLDFGLSKRMEPGTHGERRRLAITSGYTAPEVLRGDPVGFGVDIYAIGVLLYQLLCGRHPVPHTAVAADPGRPSELAMQATPAMLAVRGASEARILARTLKGALDSILLRCVNDDPAERYDSVEALQQDLRNWLSGFPVAAHGSGLGYRLGCFIRRNRASSIAVGLLVLAISGFAAYWTWQQVKAGRDMVASSHVDRAFESAMGMATLSGLGDAPLAPAAMLERNEAYFRGPSLAGHPEVRSRGLSVLARNWAAIGDYARAEELIREAGSLAQGDKLLTAFNLATLAQVESQQARHRQAEATARRGLSLLRMRLSDQHRLASIRLRNQLAVAQSGQGRSREAFDTLTSAIRDAERLPQLIGDAVVAQLLTQRGTWYRWRFRMAESEADLQRAIELSRDADPVIADDARESLVRTIRLSRQAGREKKSLQLAEELLESRLRTLGEKHPQTGMTWAELTSIRLLNMDIAGAQDAVDRARDIIVATLGEAHPAYARVHVAQAFVNTLSGRIDEAIAEVGRGIDIYGSTLGHSHESTLEARFLLASLHWSMFSRSQDATWRDQAIAMIQSAIDDSVTAHGDVAAIHRMALATLLSSGGKPDEAKVHMATARGDAIRQYGADSQEALHVRVTQITMAVDGDGDADWIEREFHSLIADVGKVDTLYARSIAHTAWLTHADWRRRQGRMDDARNSLARARQEALDAGQQGWVDVADLRLEELDAGR</sequence>
<protein>
    <submittedName>
        <fullName evidence="7">Serine/threonine-protein kinase</fullName>
    </submittedName>
</protein>
<dbReference type="InterPro" id="IPR008271">
    <property type="entry name" value="Ser/Thr_kinase_AS"/>
</dbReference>
<keyword evidence="2 5" id="KW-0547">Nucleotide-binding</keyword>
<evidence type="ECO:0000256" key="4">
    <source>
        <dbReference type="ARBA" id="ARBA00022840"/>
    </source>
</evidence>
<evidence type="ECO:0000313" key="8">
    <source>
        <dbReference type="Proteomes" id="UP000294796"/>
    </source>
</evidence>
<dbReference type="InterPro" id="IPR017441">
    <property type="entry name" value="Protein_kinase_ATP_BS"/>
</dbReference>
<dbReference type="Proteomes" id="UP000294796">
    <property type="component" value="Unassembled WGS sequence"/>
</dbReference>
<dbReference type="Pfam" id="PF00069">
    <property type="entry name" value="Pkinase"/>
    <property type="match status" value="1"/>
</dbReference>
<name>A0A4R5U4P8_9GAMM</name>
<dbReference type="GO" id="GO:0005524">
    <property type="term" value="F:ATP binding"/>
    <property type="evidence" value="ECO:0007669"/>
    <property type="project" value="UniProtKB-UniRule"/>
</dbReference>
<dbReference type="PROSITE" id="PS00108">
    <property type="entry name" value="PROTEIN_KINASE_ST"/>
    <property type="match status" value="1"/>
</dbReference>
<evidence type="ECO:0000313" key="7">
    <source>
        <dbReference type="EMBL" id="TDK28644.1"/>
    </source>
</evidence>
<dbReference type="AlphaFoldDB" id="A0A4R5U4P8"/>
<feature type="binding site" evidence="5">
    <location>
        <position position="115"/>
    </location>
    <ligand>
        <name>ATP</name>
        <dbReference type="ChEBI" id="CHEBI:30616"/>
    </ligand>
</feature>
<accession>A0A4R5U4P8</accession>
<dbReference type="SUPFAM" id="SSF56112">
    <property type="entry name" value="Protein kinase-like (PK-like)"/>
    <property type="match status" value="1"/>
</dbReference>
<dbReference type="PROSITE" id="PS50011">
    <property type="entry name" value="PROTEIN_KINASE_DOM"/>
    <property type="match status" value="1"/>
</dbReference>
<dbReference type="InterPro" id="IPR000719">
    <property type="entry name" value="Prot_kinase_dom"/>
</dbReference>
<dbReference type="Gene3D" id="3.30.200.20">
    <property type="entry name" value="Phosphorylase Kinase, domain 1"/>
    <property type="match status" value="1"/>
</dbReference>
<dbReference type="SUPFAM" id="SSF48452">
    <property type="entry name" value="TPR-like"/>
    <property type="match status" value="2"/>
</dbReference>
<evidence type="ECO:0000256" key="2">
    <source>
        <dbReference type="ARBA" id="ARBA00022741"/>
    </source>
</evidence>
<dbReference type="OrthoDB" id="9801841at2"/>
<dbReference type="PROSITE" id="PS00107">
    <property type="entry name" value="PROTEIN_KINASE_ATP"/>
    <property type="match status" value="1"/>
</dbReference>
<evidence type="ECO:0000256" key="1">
    <source>
        <dbReference type="ARBA" id="ARBA00022679"/>
    </source>
</evidence>
<reference evidence="7 8" key="1">
    <citation type="submission" date="2019-03" db="EMBL/GenBank/DDBJ databases">
        <title>Luteimonas zhaokaii sp.nov., isolated from the rectal contents of Plateau pika in Yushu, Qinghai Province, China.</title>
        <authorList>
            <person name="Zhang G."/>
        </authorList>
    </citation>
    <scope>NUCLEOTIDE SEQUENCE [LARGE SCALE GENOMIC DNA]</scope>
    <source>
        <strain evidence="7 8">B9</strain>
    </source>
</reference>
<dbReference type="Gene3D" id="1.25.40.10">
    <property type="entry name" value="Tetratricopeptide repeat domain"/>
    <property type="match status" value="2"/>
</dbReference>
<dbReference type="SMART" id="SM00220">
    <property type="entry name" value="S_TKc"/>
    <property type="match status" value="1"/>
</dbReference>
<evidence type="ECO:0000256" key="5">
    <source>
        <dbReference type="PROSITE-ProRule" id="PRU10141"/>
    </source>
</evidence>
<dbReference type="InterPro" id="IPR011009">
    <property type="entry name" value="Kinase-like_dom_sf"/>
</dbReference>
<dbReference type="CDD" id="cd14014">
    <property type="entry name" value="STKc_PknB_like"/>
    <property type="match status" value="1"/>
</dbReference>
<dbReference type="PANTHER" id="PTHR43289:SF34">
    <property type="entry name" value="SERINE_THREONINE-PROTEIN KINASE YBDM-RELATED"/>
    <property type="match status" value="1"/>
</dbReference>
<evidence type="ECO:0000259" key="6">
    <source>
        <dbReference type="PROSITE" id="PS50011"/>
    </source>
</evidence>
<comment type="caution">
    <text evidence="7">The sequence shown here is derived from an EMBL/GenBank/DDBJ whole genome shotgun (WGS) entry which is preliminary data.</text>
</comment>
<keyword evidence="3 7" id="KW-0418">Kinase</keyword>
<keyword evidence="1" id="KW-0808">Transferase</keyword>
<gene>
    <name evidence="7" type="ORF">E2F46_01895</name>
</gene>
<proteinExistence type="predicted"/>
<dbReference type="EMBL" id="SMTF01000001">
    <property type="protein sequence ID" value="TDK28644.1"/>
    <property type="molecule type" value="Genomic_DNA"/>
</dbReference>
<dbReference type="InterPro" id="IPR011990">
    <property type="entry name" value="TPR-like_helical_dom_sf"/>
</dbReference>
<dbReference type="PANTHER" id="PTHR43289">
    <property type="entry name" value="MITOGEN-ACTIVATED PROTEIN KINASE KINASE KINASE 20-RELATED"/>
    <property type="match status" value="1"/>
</dbReference>
<dbReference type="GO" id="GO:0004674">
    <property type="term" value="F:protein serine/threonine kinase activity"/>
    <property type="evidence" value="ECO:0007669"/>
    <property type="project" value="TreeGrafter"/>
</dbReference>
<dbReference type="Gene3D" id="1.10.510.10">
    <property type="entry name" value="Transferase(Phosphotransferase) domain 1"/>
    <property type="match status" value="1"/>
</dbReference>
<dbReference type="RefSeq" id="WP_133320465.1">
    <property type="nucleotide sequence ID" value="NZ_SMTF01000001.1"/>
</dbReference>